<dbReference type="Proteomes" id="UP001141253">
    <property type="component" value="Chromosome 1"/>
</dbReference>
<keyword evidence="3" id="KW-1185">Reference proteome</keyword>
<reference evidence="2" key="1">
    <citation type="submission" date="2022-10" db="EMBL/GenBank/DDBJ databases">
        <authorList>
            <person name="Hyden B.L."/>
            <person name="Feng K."/>
            <person name="Yates T."/>
            <person name="Jawdy S."/>
            <person name="Smart L.B."/>
            <person name="Muchero W."/>
        </authorList>
    </citation>
    <scope>NUCLEOTIDE SEQUENCE</scope>
    <source>
        <tissue evidence="2">Shoot tip</tissue>
    </source>
</reference>
<name>A0ABQ9C2K4_9ROSI</name>
<dbReference type="EMBL" id="JAPFFI010000005">
    <property type="protein sequence ID" value="KAJ6393149.1"/>
    <property type="molecule type" value="Genomic_DNA"/>
</dbReference>
<gene>
    <name evidence="2" type="ORF">OIU77_022602</name>
</gene>
<accession>A0ABQ9C2K4</accession>
<feature type="region of interest" description="Disordered" evidence="1">
    <location>
        <begin position="81"/>
        <end position="112"/>
    </location>
</feature>
<organism evidence="2 3">
    <name type="scientific">Salix suchowensis</name>
    <dbReference type="NCBI Taxonomy" id="1278906"/>
    <lineage>
        <taxon>Eukaryota</taxon>
        <taxon>Viridiplantae</taxon>
        <taxon>Streptophyta</taxon>
        <taxon>Embryophyta</taxon>
        <taxon>Tracheophyta</taxon>
        <taxon>Spermatophyta</taxon>
        <taxon>Magnoliopsida</taxon>
        <taxon>eudicotyledons</taxon>
        <taxon>Gunneridae</taxon>
        <taxon>Pentapetalae</taxon>
        <taxon>rosids</taxon>
        <taxon>fabids</taxon>
        <taxon>Malpighiales</taxon>
        <taxon>Salicaceae</taxon>
        <taxon>Saliceae</taxon>
        <taxon>Salix</taxon>
    </lineage>
</organism>
<sequence>MVVLVDMFCVFVDRCKSGYPYENVNFAGLEEYIIPSKVEAAPESHRALSLLSNNSWGSCEPQSISFEQPVRTNHTTQSVLQVIPQKSPPASSEYWRTGQPSTDSQLHTLTSH</sequence>
<evidence type="ECO:0000313" key="3">
    <source>
        <dbReference type="Proteomes" id="UP001141253"/>
    </source>
</evidence>
<feature type="compositionally biased region" description="Polar residues" evidence="1">
    <location>
        <begin position="98"/>
        <end position="112"/>
    </location>
</feature>
<evidence type="ECO:0000313" key="2">
    <source>
        <dbReference type="EMBL" id="KAJ6393149.1"/>
    </source>
</evidence>
<comment type="caution">
    <text evidence="2">The sequence shown here is derived from an EMBL/GenBank/DDBJ whole genome shotgun (WGS) entry which is preliminary data.</text>
</comment>
<evidence type="ECO:0000256" key="1">
    <source>
        <dbReference type="SAM" id="MobiDB-lite"/>
    </source>
</evidence>
<protein>
    <submittedName>
        <fullName evidence="2">Uncharacterized protein</fullName>
    </submittedName>
</protein>
<reference evidence="2" key="2">
    <citation type="journal article" date="2023" name="Int. J. Mol. Sci.">
        <title>De Novo Assembly and Annotation of 11 Diverse Shrub Willow (Salix) Genomes Reveals Novel Gene Organization in Sex-Linked Regions.</title>
        <authorList>
            <person name="Hyden B."/>
            <person name="Feng K."/>
            <person name="Yates T.B."/>
            <person name="Jawdy S."/>
            <person name="Cereghino C."/>
            <person name="Smart L.B."/>
            <person name="Muchero W."/>
        </authorList>
    </citation>
    <scope>NUCLEOTIDE SEQUENCE</scope>
    <source>
        <tissue evidence="2">Shoot tip</tissue>
    </source>
</reference>
<proteinExistence type="predicted"/>